<sequence length="322" mass="35487">MHRSLGVFEATRGDEPPPRGRRRLQAVPDTDRQARTTSSPRWPAWFAPSPATSTAAPLATVKRWPRRAGERHPELYWAVRTDAPLSRADNWRASGGSADLASGSATDTGHNPWPHGLVEIGDEAAWSVSSAKAGNGVDMLRDGNTHTFYQSDGTQPHTITIQFQRRVKLCEIRLYLDYRLDESYTPSRLGVRLGSDAHDLREALTCTFTEPRGWVSIRLPPPPSGESGAEAAETGSEVERSRRPSMPSLHHTSTAASPSQSTCPWVETLAVQLVIYSNHQNGRDSHIRQVALLAPREHGSDLRGVDGLWFQTVEMGAYATVR</sequence>
<dbReference type="SMART" id="SM01337">
    <property type="entry name" value="APC10"/>
    <property type="match status" value="1"/>
</dbReference>
<gene>
    <name evidence="8" type="ORF">CDCA_CDCA05G1475</name>
</gene>
<name>A0AAV9ITM4_CYACA</name>
<evidence type="ECO:0000256" key="2">
    <source>
        <dbReference type="ARBA" id="ARBA00022618"/>
    </source>
</evidence>
<evidence type="ECO:0000313" key="8">
    <source>
        <dbReference type="EMBL" id="KAK4535450.1"/>
    </source>
</evidence>
<dbReference type="InterPro" id="IPR016901">
    <property type="entry name" value="APC10/Doc1"/>
</dbReference>
<feature type="domain" description="DOC" evidence="7">
    <location>
        <begin position="96"/>
        <end position="319"/>
    </location>
</feature>
<dbReference type="SUPFAM" id="SSF49785">
    <property type="entry name" value="Galactose-binding domain-like"/>
    <property type="match status" value="1"/>
</dbReference>
<dbReference type="Proteomes" id="UP001301350">
    <property type="component" value="Unassembled WGS sequence"/>
</dbReference>
<reference evidence="8 9" key="1">
    <citation type="submission" date="2022-07" db="EMBL/GenBank/DDBJ databases">
        <title>Genome-wide signatures of adaptation to extreme environments.</title>
        <authorList>
            <person name="Cho C.H."/>
            <person name="Yoon H.S."/>
        </authorList>
    </citation>
    <scope>NUCLEOTIDE SEQUENCE [LARGE SCALE GENOMIC DNA]</scope>
    <source>
        <strain evidence="8 9">DBV 063 E5</strain>
    </source>
</reference>
<feature type="region of interest" description="Disordered" evidence="6">
    <location>
        <begin position="215"/>
        <end position="260"/>
    </location>
</feature>
<evidence type="ECO:0000313" key="9">
    <source>
        <dbReference type="Proteomes" id="UP001301350"/>
    </source>
</evidence>
<protein>
    <recommendedName>
        <fullName evidence="7">DOC domain-containing protein</fullName>
    </recommendedName>
</protein>
<comment type="similarity">
    <text evidence="1">Belongs to the APC10 family.</text>
</comment>
<keyword evidence="4" id="KW-0833">Ubl conjugation pathway</keyword>
<dbReference type="GO" id="GO:0031145">
    <property type="term" value="P:anaphase-promoting complex-dependent catabolic process"/>
    <property type="evidence" value="ECO:0007669"/>
    <property type="project" value="InterPro"/>
</dbReference>
<evidence type="ECO:0000256" key="4">
    <source>
        <dbReference type="ARBA" id="ARBA00022786"/>
    </source>
</evidence>
<dbReference type="AlphaFoldDB" id="A0AAV9ITM4"/>
<accession>A0AAV9ITM4</accession>
<comment type="caution">
    <text evidence="8">The sequence shown here is derived from an EMBL/GenBank/DDBJ whole genome shotgun (WGS) entry which is preliminary data.</text>
</comment>
<keyword evidence="9" id="KW-1185">Reference proteome</keyword>
<dbReference type="PANTHER" id="PTHR12936:SF0">
    <property type="entry name" value="ANAPHASE-PROMOTING COMPLEX SUBUNIT 10"/>
    <property type="match status" value="1"/>
</dbReference>
<dbReference type="PANTHER" id="PTHR12936">
    <property type="entry name" value="ANAPHASE-PROMOTING COMPLEX 10"/>
    <property type="match status" value="1"/>
</dbReference>
<dbReference type="CDD" id="cd08366">
    <property type="entry name" value="APC10"/>
    <property type="match status" value="1"/>
</dbReference>
<dbReference type="GO" id="GO:0005680">
    <property type="term" value="C:anaphase-promoting complex"/>
    <property type="evidence" value="ECO:0007669"/>
    <property type="project" value="InterPro"/>
</dbReference>
<dbReference type="Gene3D" id="2.60.120.260">
    <property type="entry name" value="Galactose-binding domain-like"/>
    <property type="match status" value="1"/>
</dbReference>
<dbReference type="PROSITE" id="PS51284">
    <property type="entry name" value="DOC"/>
    <property type="match status" value="1"/>
</dbReference>
<keyword evidence="5" id="KW-0131">Cell cycle</keyword>
<dbReference type="EMBL" id="JANCYW010000005">
    <property type="protein sequence ID" value="KAK4535450.1"/>
    <property type="molecule type" value="Genomic_DNA"/>
</dbReference>
<evidence type="ECO:0000259" key="7">
    <source>
        <dbReference type="PROSITE" id="PS51284"/>
    </source>
</evidence>
<feature type="compositionally biased region" description="Polar residues" evidence="6">
    <location>
        <begin position="250"/>
        <end position="260"/>
    </location>
</feature>
<evidence type="ECO:0000256" key="5">
    <source>
        <dbReference type="ARBA" id="ARBA00023306"/>
    </source>
</evidence>
<feature type="compositionally biased region" description="Low complexity" evidence="6">
    <location>
        <begin position="225"/>
        <end position="235"/>
    </location>
</feature>
<dbReference type="GO" id="GO:0051301">
    <property type="term" value="P:cell division"/>
    <property type="evidence" value="ECO:0007669"/>
    <property type="project" value="UniProtKB-KW"/>
</dbReference>
<dbReference type="GO" id="GO:0070979">
    <property type="term" value="P:protein K11-linked ubiquitination"/>
    <property type="evidence" value="ECO:0007669"/>
    <property type="project" value="TreeGrafter"/>
</dbReference>
<dbReference type="Pfam" id="PF03256">
    <property type="entry name" value="ANAPC10"/>
    <property type="match status" value="1"/>
</dbReference>
<dbReference type="InterPro" id="IPR004939">
    <property type="entry name" value="APC_su10/DOC_dom"/>
</dbReference>
<keyword evidence="2" id="KW-0132">Cell division</keyword>
<dbReference type="InterPro" id="IPR008979">
    <property type="entry name" value="Galactose-bd-like_sf"/>
</dbReference>
<proteinExistence type="inferred from homology"/>
<evidence type="ECO:0000256" key="3">
    <source>
        <dbReference type="ARBA" id="ARBA00022776"/>
    </source>
</evidence>
<evidence type="ECO:0000256" key="6">
    <source>
        <dbReference type="SAM" id="MobiDB-lite"/>
    </source>
</evidence>
<organism evidence="8 9">
    <name type="scientific">Cyanidium caldarium</name>
    <name type="common">Red alga</name>
    <dbReference type="NCBI Taxonomy" id="2771"/>
    <lineage>
        <taxon>Eukaryota</taxon>
        <taxon>Rhodophyta</taxon>
        <taxon>Bangiophyceae</taxon>
        <taxon>Cyanidiales</taxon>
        <taxon>Cyanidiaceae</taxon>
        <taxon>Cyanidium</taxon>
    </lineage>
</organism>
<evidence type="ECO:0000256" key="1">
    <source>
        <dbReference type="ARBA" id="ARBA00006762"/>
    </source>
</evidence>
<feature type="region of interest" description="Disordered" evidence="6">
    <location>
        <begin position="1"/>
        <end position="53"/>
    </location>
</feature>
<keyword evidence="3" id="KW-0498">Mitosis</keyword>
<feature type="compositionally biased region" description="Low complexity" evidence="6">
    <location>
        <begin position="42"/>
        <end position="53"/>
    </location>
</feature>